<feature type="domain" description="Nephrocystin 3-like N-terminal" evidence="4">
    <location>
        <begin position="238"/>
        <end position="423"/>
    </location>
</feature>
<dbReference type="EMBL" id="JAZHXI010000002">
    <property type="protein sequence ID" value="KAL2074233.1"/>
    <property type="molecule type" value="Genomic_DNA"/>
</dbReference>
<keyword evidence="7" id="KW-1185">Reference proteome</keyword>
<feature type="region of interest" description="Disordered" evidence="3">
    <location>
        <begin position="985"/>
        <end position="1027"/>
    </location>
</feature>
<keyword evidence="1" id="KW-0677">Repeat</keyword>
<evidence type="ECO:0000256" key="1">
    <source>
        <dbReference type="ARBA" id="ARBA00022737"/>
    </source>
</evidence>
<dbReference type="Pfam" id="PF25053">
    <property type="entry name" value="DUF7791"/>
    <property type="match status" value="1"/>
</dbReference>
<evidence type="ECO:0000313" key="6">
    <source>
        <dbReference type="EMBL" id="KAL2074233.1"/>
    </source>
</evidence>
<organism evidence="6 7">
    <name type="scientific">Oculimacula yallundae</name>
    <dbReference type="NCBI Taxonomy" id="86028"/>
    <lineage>
        <taxon>Eukaryota</taxon>
        <taxon>Fungi</taxon>
        <taxon>Dikarya</taxon>
        <taxon>Ascomycota</taxon>
        <taxon>Pezizomycotina</taxon>
        <taxon>Leotiomycetes</taxon>
        <taxon>Helotiales</taxon>
        <taxon>Ploettnerulaceae</taxon>
        <taxon>Oculimacula</taxon>
    </lineage>
</organism>
<dbReference type="InterPro" id="IPR056884">
    <property type="entry name" value="NPHP3-like_N"/>
</dbReference>
<dbReference type="PANTHER" id="PTHR10039:SF5">
    <property type="entry name" value="NACHT DOMAIN-CONTAINING PROTEIN"/>
    <property type="match status" value="1"/>
</dbReference>
<dbReference type="PANTHER" id="PTHR10039">
    <property type="entry name" value="AMELOGENIN"/>
    <property type="match status" value="1"/>
</dbReference>
<name>A0ABR4CWQ2_9HELO</name>
<dbReference type="Gene3D" id="3.40.50.300">
    <property type="entry name" value="P-loop containing nucleotide triphosphate hydrolases"/>
    <property type="match status" value="1"/>
</dbReference>
<evidence type="ECO:0000259" key="5">
    <source>
        <dbReference type="Pfam" id="PF25053"/>
    </source>
</evidence>
<comment type="caution">
    <text evidence="6">The sequence shown here is derived from an EMBL/GenBank/DDBJ whole genome shotgun (WGS) entry which is preliminary data.</text>
</comment>
<feature type="coiled-coil region" evidence="2">
    <location>
        <begin position="108"/>
        <end position="135"/>
    </location>
</feature>
<dbReference type="Pfam" id="PF24883">
    <property type="entry name" value="NPHP3_N"/>
    <property type="match status" value="1"/>
</dbReference>
<accession>A0ABR4CWQ2</accession>
<evidence type="ECO:0000313" key="7">
    <source>
        <dbReference type="Proteomes" id="UP001595075"/>
    </source>
</evidence>
<dbReference type="SUPFAM" id="SSF52540">
    <property type="entry name" value="P-loop containing nucleoside triphosphate hydrolases"/>
    <property type="match status" value="1"/>
</dbReference>
<protein>
    <recommendedName>
        <fullName evidence="8">NACHT domain-containing protein</fullName>
    </recommendedName>
</protein>
<reference evidence="6 7" key="1">
    <citation type="journal article" date="2024" name="Commun. Biol.">
        <title>Comparative genomic analysis of thermophilic fungi reveals convergent evolutionary adaptations and gene losses.</title>
        <authorList>
            <person name="Steindorff A.S."/>
            <person name="Aguilar-Pontes M.V."/>
            <person name="Robinson A.J."/>
            <person name="Andreopoulos B."/>
            <person name="LaButti K."/>
            <person name="Kuo A."/>
            <person name="Mondo S."/>
            <person name="Riley R."/>
            <person name="Otillar R."/>
            <person name="Haridas S."/>
            <person name="Lipzen A."/>
            <person name="Grimwood J."/>
            <person name="Schmutz J."/>
            <person name="Clum A."/>
            <person name="Reid I.D."/>
            <person name="Moisan M.C."/>
            <person name="Butler G."/>
            <person name="Nguyen T.T.M."/>
            <person name="Dewar K."/>
            <person name="Conant G."/>
            <person name="Drula E."/>
            <person name="Henrissat B."/>
            <person name="Hansel C."/>
            <person name="Singer S."/>
            <person name="Hutchinson M.I."/>
            <person name="de Vries R.P."/>
            <person name="Natvig D.O."/>
            <person name="Powell A.J."/>
            <person name="Tsang A."/>
            <person name="Grigoriev I.V."/>
        </authorList>
    </citation>
    <scope>NUCLEOTIDE SEQUENCE [LARGE SCALE GENOMIC DNA]</scope>
    <source>
        <strain evidence="6 7">CBS 494.80</strain>
    </source>
</reference>
<gene>
    <name evidence="6" type="ORF">VTL71DRAFT_8011</name>
</gene>
<dbReference type="Proteomes" id="UP001595075">
    <property type="component" value="Unassembled WGS sequence"/>
</dbReference>
<dbReference type="InterPro" id="IPR056693">
    <property type="entry name" value="DUF7791"/>
</dbReference>
<keyword evidence="2" id="KW-0175">Coiled coil</keyword>
<dbReference type="InterPro" id="IPR027417">
    <property type="entry name" value="P-loop_NTPase"/>
</dbReference>
<proteinExistence type="predicted"/>
<sequence>MEALAALGVAAAVVQFVDYSTRLISKGQQLYHSTNGALAENIEIGEASERLKGLTEPLQAVQGDEAVATICKACVVVSDELVAYLSNLKVPSGHPRRRWKSFRQAIKSVSSKDKIKELKQRLDSLRGELDTHVVLGLRKQLSTMSIQHDAQFRSLDSTTQQIMVDLLDLRRTIRTDMGNQFQHLIRSQHLEHAQTRSMFSDHARTQLEFRVSQSIIESLHYPTRTVRHETIPEAHMQTFEWIFQDPVVGGKPWSDFGNWLETGNGIYWISGKAGSGKSTLMKFVLDHEITRQKLDVWAQGSVLETPSFFFWKSGDTDQRSQEGLLRSLLHQVLLEHPEHVPTIFPDIWKRYSELASNNVPLTSSTWTLAKLKAAFAHLVAASELRVCFFIDGLDEYEGDYEELARFFSGLSCSSHIKLCLSSRPWPAFQDSFRGCASLKVQEMTQEDIHKYINDKMNDNPNMLLLSQNQPQKTESLVDDIACKAQGVFLWVTLVVKSLLKGLSHRNSLDTLRKRLNAMPPDLENLYSHMLSSIDREDLEEGSKIFQIYRLISGYHYMESVYYALREEPPPELEPSSCNTEDNTRELRRKRNDAVFQEVDILLQTRCGGLIEVHRIEAKEEPWNLGHLSYLHRTVSDFLETQGIWEKILSWTLGTNWSPKKALITSAISCLKHIICFGIDDRKESIKYVSETWEVFPEKIRAIFCEGGLSEDDLITILDDFDMHAARISLSCRWNQDINGRKSDHWSNELSYATFGWSSLTCLAAKNGLWFYVRRQLQRGASDPRQEAAPLLSYTILARFLTGTSDAEIIKTLETILSFSIDPNVCVGGASPWQCWVTILHSSFATKFTPKAYQYLARVIIVMLEAGADLAVGCIGNSDVWDDVTDWNERYDCQERCWDITGEIDGELFLDELTAHSNETWNDPNYDEEPHTHQSQCERKFFIGKRDLTFRERHCLKAIIEDIFREKAPEAADEILHLIQKLKAEKASEDSDLPVRNGKRKIEEMSESGSELGSGCIRPARLSGSSPA</sequence>
<evidence type="ECO:0000259" key="4">
    <source>
        <dbReference type="Pfam" id="PF24883"/>
    </source>
</evidence>
<evidence type="ECO:0000256" key="2">
    <source>
        <dbReference type="SAM" id="Coils"/>
    </source>
</evidence>
<feature type="domain" description="DUF7791" evidence="5">
    <location>
        <begin position="533"/>
        <end position="671"/>
    </location>
</feature>
<evidence type="ECO:0008006" key="8">
    <source>
        <dbReference type="Google" id="ProtNLM"/>
    </source>
</evidence>
<evidence type="ECO:0000256" key="3">
    <source>
        <dbReference type="SAM" id="MobiDB-lite"/>
    </source>
</evidence>